<sequence length="36" mass="4193">MLNELLQDKLPSTSDTGEITFTSEYERNILFNDIFP</sequence>
<evidence type="ECO:0000313" key="2">
    <source>
        <dbReference type="WBParaSite" id="ALUE_0002182001-mRNA-1"/>
    </source>
</evidence>
<proteinExistence type="predicted"/>
<protein>
    <submittedName>
        <fullName evidence="2">Type III restriction endonuclease subunit R</fullName>
    </submittedName>
</protein>
<evidence type="ECO:0000313" key="1">
    <source>
        <dbReference type="Proteomes" id="UP000036681"/>
    </source>
</evidence>
<organism evidence="1 2">
    <name type="scientific">Ascaris lumbricoides</name>
    <name type="common">Giant roundworm</name>
    <dbReference type="NCBI Taxonomy" id="6252"/>
    <lineage>
        <taxon>Eukaryota</taxon>
        <taxon>Metazoa</taxon>
        <taxon>Ecdysozoa</taxon>
        <taxon>Nematoda</taxon>
        <taxon>Chromadorea</taxon>
        <taxon>Rhabditida</taxon>
        <taxon>Spirurina</taxon>
        <taxon>Ascaridomorpha</taxon>
        <taxon>Ascaridoidea</taxon>
        <taxon>Ascarididae</taxon>
        <taxon>Ascaris</taxon>
    </lineage>
</organism>
<accession>A0A0M3ISU2</accession>
<keyword evidence="1" id="KW-1185">Reference proteome</keyword>
<dbReference type="AlphaFoldDB" id="A0A0M3ISU2"/>
<dbReference type="WBParaSite" id="ALUE_0002182001-mRNA-1">
    <property type="protein sequence ID" value="ALUE_0002182001-mRNA-1"/>
    <property type="gene ID" value="ALUE_0002182001"/>
</dbReference>
<reference evidence="2" key="1">
    <citation type="submission" date="2017-02" db="UniProtKB">
        <authorList>
            <consortium name="WormBaseParasite"/>
        </authorList>
    </citation>
    <scope>IDENTIFICATION</scope>
</reference>
<name>A0A0M3ISU2_ASCLU</name>
<dbReference type="Proteomes" id="UP000036681">
    <property type="component" value="Unplaced"/>
</dbReference>